<keyword evidence="3" id="KW-0496">Mitochondrion</keyword>
<dbReference type="Proteomes" id="UP000815325">
    <property type="component" value="Unassembled WGS sequence"/>
</dbReference>
<keyword evidence="4" id="KW-1015">Disulfide bond</keyword>
<dbReference type="Gene3D" id="1.10.287.1130">
    <property type="entry name" value="CytochromE C oxidase copper chaperone"/>
    <property type="match status" value="1"/>
</dbReference>
<evidence type="ECO:0000256" key="2">
    <source>
        <dbReference type="ARBA" id="ARBA00009858"/>
    </source>
</evidence>
<dbReference type="InterPro" id="IPR027179">
    <property type="entry name" value="CMC4"/>
</dbReference>
<proteinExistence type="inferred from homology"/>
<feature type="compositionally biased region" description="Basic and acidic residues" evidence="5">
    <location>
        <begin position="91"/>
        <end position="106"/>
    </location>
</feature>
<name>A0ABQ7GN98_DUNSA</name>
<evidence type="ECO:0000313" key="7">
    <source>
        <dbReference type="Proteomes" id="UP000815325"/>
    </source>
</evidence>
<evidence type="ECO:0000256" key="4">
    <source>
        <dbReference type="ARBA" id="ARBA00023157"/>
    </source>
</evidence>
<comment type="subcellular location">
    <subcellularLocation>
        <location evidence="1">Mitochondrion</location>
    </subcellularLocation>
</comment>
<protein>
    <recommendedName>
        <fullName evidence="8">Cx9C motif-containing protein 4, mitochondrial</fullName>
    </recommendedName>
</protein>
<dbReference type="InterPro" id="IPR009069">
    <property type="entry name" value="Cys_alpha_HP_mot_SF"/>
</dbReference>
<organism evidence="6 7">
    <name type="scientific">Dunaliella salina</name>
    <name type="common">Green alga</name>
    <name type="synonym">Protococcus salinus</name>
    <dbReference type="NCBI Taxonomy" id="3046"/>
    <lineage>
        <taxon>Eukaryota</taxon>
        <taxon>Viridiplantae</taxon>
        <taxon>Chlorophyta</taxon>
        <taxon>core chlorophytes</taxon>
        <taxon>Chlorophyceae</taxon>
        <taxon>CS clade</taxon>
        <taxon>Chlamydomonadales</taxon>
        <taxon>Dunaliellaceae</taxon>
        <taxon>Dunaliella</taxon>
    </lineage>
</organism>
<dbReference type="PANTHER" id="PTHR15590:SF0">
    <property type="entry name" value="CX9C MOTIF-CONTAINING PROTEIN 4"/>
    <property type="match status" value="1"/>
</dbReference>
<evidence type="ECO:0000256" key="1">
    <source>
        <dbReference type="ARBA" id="ARBA00004173"/>
    </source>
</evidence>
<comment type="caution">
    <text evidence="6">The sequence shown here is derived from an EMBL/GenBank/DDBJ whole genome shotgun (WGS) entry which is preliminary data.</text>
</comment>
<dbReference type="PANTHER" id="PTHR15590">
    <property type="entry name" value="CX9C MOTIF-CONTAINING PROTEIN 4"/>
    <property type="match status" value="1"/>
</dbReference>
<dbReference type="Pfam" id="PF08991">
    <property type="entry name" value="CMC4"/>
    <property type="match status" value="1"/>
</dbReference>
<reference evidence="6" key="1">
    <citation type="submission" date="2017-08" db="EMBL/GenBank/DDBJ databases">
        <authorList>
            <person name="Polle J.E."/>
            <person name="Barry K."/>
            <person name="Cushman J."/>
            <person name="Schmutz J."/>
            <person name="Tran D."/>
            <person name="Hathwaick L.T."/>
            <person name="Yim W.C."/>
            <person name="Jenkins J."/>
            <person name="Mckie-Krisberg Z.M."/>
            <person name="Prochnik S."/>
            <person name="Lindquist E."/>
            <person name="Dockter R.B."/>
            <person name="Adam C."/>
            <person name="Molina H."/>
            <person name="Bunkerborg J."/>
            <person name="Jin E."/>
            <person name="Buchheim M."/>
            <person name="Magnuson J."/>
        </authorList>
    </citation>
    <scope>NUCLEOTIDE SEQUENCE</scope>
    <source>
        <strain evidence="6">CCAP 19/18</strain>
    </source>
</reference>
<evidence type="ECO:0008006" key="8">
    <source>
        <dbReference type="Google" id="ProtNLM"/>
    </source>
</evidence>
<feature type="compositionally biased region" description="Low complexity" evidence="5">
    <location>
        <begin position="107"/>
        <end position="132"/>
    </location>
</feature>
<dbReference type="SUPFAM" id="SSF47072">
    <property type="entry name" value="Cysteine alpha-hairpin motif"/>
    <property type="match status" value="1"/>
</dbReference>
<gene>
    <name evidence="6" type="ORF">DUNSADRAFT_6498</name>
</gene>
<accession>A0ABQ7GN98</accession>
<sequence>MSGVGTTSPDNHQRAKGPWVNACNGEIESVAPKYGCKPFACAIQDCLERHTYNQQVCARTINNLIECCASLEKPHGSIHCEGFLGRVNRVREQRQQEQQRRQEEQQRLQQEQRQQQQQQKQDEQQQQQELQQ</sequence>
<comment type="similarity">
    <text evidence="2">Belongs to the CMC4 family.</text>
</comment>
<evidence type="ECO:0000256" key="3">
    <source>
        <dbReference type="ARBA" id="ARBA00023128"/>
    </source>
</evidence>
<keyword evidence="7" id="KW-1185">Reference proteome</keyword>
<dbReference type="EMBL" id="MU069676">
    <property type="protein sequence ID" value="KAF5836078.1"/>
    <property type="molecule type" value="Genomic_DNA"/>
</dbReference>
<evidence type="ECO:0000313" key="6">
    <source>
        <dbReference type="EMBL" id="KAF5836078.1"/>
    </source>
</evidence>
<evidence type="ECO:0000256" key="5">
    <source>
        <dbReference type="SAM" id="MobiDB-lite"/>
    </source>
</evidence>
<feature type="region of interest" description="Disordered" evidence="5">
    <location>
        <begin position="91"/>
        <end position="132"/>
    </location>
</feature>